<comment type="caution">
    <text evidence="1">The sequence shown here is derived from an EMBL/GenBank/DDBJ whole genome shotgun (WGS) entry which is preliminary data.</text>
</comment>
<organism evidence="1 2">
    <name type="scientific">Microterricola pindariensis</name>
    <dbReference type="NCBI Taxonomy" id="478010"/>
    <lineage>
        <taxon>Bacteria</taxon>
        <taxon>Bacillati</taxon>
        <taxon>Actinomycetota</taxon>
        <taxon>Actinomycetes</taxon>
        <taxon>Micrococcales</taxon>
        <taxon>Microbacteriaceae</taxon>
        <taxon>Microterricola</taxon>
    </lineage>
</organism>
<name>A0ABX5AU59_9MICO</name>
<sequence>MLVVAVAATGWLGYRVLGAKASLEAAQGLVGTVKDQAGSADFAGIAQTAELLSVHTSDAVAATNDPVWRAGELVPWVGKNLTAVREMAEVVDSISADTVTPLAAVAGTLTPDSLKPVDGHINIEPIVQLSAAIGPAAEAFHAAVARGEAIDVEGTVGPVADAGAKLSGMLSSADALVGDAASILQIAPDLLGANGPRNYVLVFQNLAESTALGGTAAALTEVHVDNGAISIGRQASSGDFPWRDGNPVITPDPNVEAIFEPLMYTRLNLSTSRPDFPTAAEIAQAFWQQHIGGEVDAVISVDPVALSHLLEATGPIPMSTGDQLSKENAVKLLLNEIYFRYPTEEIHRTDDFFEEAAKSIFNSLMSPTTDMPKLVAAVTRGVSQQRILAWSADPEVQSKLASSPLSGILPSSNDKATTTGVFFRDMSASKMDFYLKTAASLSTNVCEAAEPTFTTTVDLTSSLTQEQADALPPYVASGLWGSEHFRTQVFVYGPPGTTLSATEINSQGRLTTFDLSADDLGRPVASFMVWLAPGQTSQVTATFTGPAGNYGEPQLRTTPMIHGTATSIEAPGC</sequence>
<evidence type="ECO:0008006" key="3">
    <source>
        <dbReference type="Google" id="ProtNLM"/>
    </source>
</evidence>
<accession>A0ABX5AU59</accession>
<evidence type="ECO:0000313" key="1">
    <source>
        <dbReference type="EMBL" id="PPL15765.1"/>
    </source>
</evidence>
<dbReference type="Pfam" id="PF13196">
    <property type="entry name" value="DUF4012"/>
    <property type="match status" value="1"/>
</dbReference>
<dbReference type="Proteomes" id="UP000237755">
    <property type="component" value="Unassembled WGS sequence"/>
</dbReference>
<dbReference type="InterPro" id="IPR025101">
    <property type="entry name" value="DUF4012"/>
</dbReference>
<proteinExistence type="predicted"/>
<reference evidence="1 2" key="1">
    <citation type="journal article" date="2008" name="Int. J. Syst. Evol. Microbiol.">
        <title>Leifsonia pindariensis sp. nov., isolated from the Pindari glacier of the Indian Himalayas, and emended description of the genus Leifsonia.</title>
        <authorList>
            <person name="Reddy G.S."/>
            <person name="Prabagaran S.R."/>
            <person name="Shivaji S."/>
        </authorList>
    </citation>
    <scope>NUCLEOTIDE SEQUENCE [LARGE SCALE GENOMIC DNA]</scope>
    <source>
        <strain evidence="1 2">PON 10</strain>
    </source>
</reference>
<dbReference type="EMBL" id="MPZN01000056">
    <property type="protein sequence ID" value="PPL15765.1"/>
    <property type="molecule type" value="Genomic_DNA"/>
</dbReference>
<evidence type="ECO:0000313" key="2">
    <source>
        <dbReference type="Proteomes" id="UP000237755"/>
    </source>
</evidence>
<protein>
    <recommendedName>
        <fullName evidence="3">DUF4012 domain-containing protein</fullName>
    </recommendedName>
</protein>
<gene>
    <name evidence="1" type="ORF">GY24_13785</name>
</gene>
<keyword evidence="2" id="KW-1185">Reference proteome</keyword>